<gene>
    <name evidence="1" type="ORF">MGM1_0070</name>
</gene>
<dbReference type="GO" id="GO:0016740">
    <property type="term" value="F:transferase activity"/>
    <property type="evidence" value="ECO:0007669"/>
    <property type="project" value="UniProtKB-KW"/>
</dbReference>
<reference evidence="1 2" key="1">
    <citation type="journal article" date="2014" name="PLoS ONE">
        <title>An emerging Mycoplasma associated with trichomoniasis, vaginal infection and disease.</title>
        <authorList>
            <consortium name="Vaginal Microbiome Consortium"/>
            <person name="Fettweis J.M."/>
            <person name="Serrano M.G."/>
            <person name="Huang B."/>
            <person name="Brooks J.P."/>
            <person name="Glascock A.L."/>
            <person name="Sheth N.U."/>
            <person name="Strauss J.F.III."/>
            <person name="Jefferson K.K."/>
            <person name="Buck G.A."/>
        </authorList>
    </citation>
    <scope>NUCLEOTIDE SEQUENCE [LARGE SCALE GENOMIC DNA]</scope>
    <source>
        <strain evidence="1 2">VCU_M1</strain>
    </source>
</reference>
<dbReference type="KEGG" id="mgj:MGM1_0070"/>
<accession>A0A097SS30</accession>
<dbReference type="EMBL" id="CP007711">
    <property type="protein sequence ID" value="AIV03394.1"/>
    <property type="molecule type" value="Genomic_DNA"/>
</dbReference>
<evidence type="ECO:0000313" key="1">
    <source>
        <dbReference type="EMBL" id="AIV03394.1"/>
    </source>
</evidence>
<dbReference type="SUPFAM" id="SSF56112">
    <property type="entry name" value="Protein kinase-like (PK-like)"/>
    <property type="match status" value="1"/>
</dbReference>
<name>A0A097SS30_9BACT</name>
<dbReference type="AlphaFoldDB" id="A0A097SS30"/>
<evidence type="ECO:0000313" key="2">
    <source>
        <dbReference type="Proteomes" id="UP000030066"/>
    </source>
</evidence>
<dbReference type="eggNOG" id="COG1208">
    <property type="taxonomic scope" value="Bacteria"/>
</dbReference>
<keyword evidence="2" id="KW-1185">Reference proteome</keyword>
<sequence length="341" mass="41179">MNKQIKNIRFFNHIKINKDETVTKLCNSNDKFYQDKFLNEINWLLKAKKIIPSYIPEIISYSLNRNNLWIKYKQIKFDTIHDLLINNQEINWSDFIKSLKKYFDLTSQIQPKIKESEEVEWNKKLNNFYFKRTIQNVNKTEKEILHSDNKTNNLFFEYDEIVINNKKYPSLKQLKKHFLNLIDKPEGIWKELCQINKSKRICFCHLDMVFSNIFFNSDNNIKLIDARGSFDDSKEYGDQLYDYAKLWQCINGLYDFIVEDKFELSIEENKIEYKILNPNLDDIKRKFLELFPKKDHQKIFLIEALQFLNMPPYHKDKPNRQTIMICIGIEHLINLIGDSWK</sequence>
<dbReference type="InterPro" id="IPR011009">
    <property type="entry name" value="Kinase-like_dom_sf"/>
</dbReference>
<dbReference type="Proteomes" id="UP000030066">
    <property type="component" value="Chromosome"/>
</dbReference>
<organism evidence="1 2">
    <name type="scientific">Candidatus Malacoplasma girerdii</name>
    <dbReference type="NCBI Taxonomy" id="1318617"/>
    <lineage>
        <taxon>Bacteria</taxon>
        <taxon>Bacillati</taxon>
        <taxon>Mycoplasmatota</taxon>
        <taxon>Mycoplasmoidales</taxon>
        <taxon>Mycoplasmoidaceae</taxon>
        <taxon>Malacoplasma</taxon>
    </lineage>
</organism>
<proteinExistence type="predicted"/>
<protein>
    <submittedName>
        <fullName evidence="1">Phosphotransferase</fullName>
    </submittedName>
</protein>
<dbReference type="HOGENOM" id="CLU_789112_0_0_14"/>
<dbReference type="STRING" id="1318617.MGM1_0070"/>